<feature type="compositionally biased region" description="Polar residues" evidence="1">
    <location>
        <begin position="50"/>
        <end position="62"/>
    </location>
</feature>
<evidence type="ECO:0000313" key="3">
    <source>
        <dbReference type="EMBL" id="KAK9069685.1"/>
    </source>
</evidence>
<feature type="region of interest" description="Disordered" evidence="1">
    <location>
        <begin position="49"/>
        <end position="71"/>
    </location>
</feature>
<organism evidence="3 4">
    <name type="scientific">Deinandra increscens subsp. villosa</name>
    <dbReference type="NCBI Taxonomy" id="3103831"/>
    <lineage>
        <taxon>Eukaryota</taxon>
        <taxon>Viridiplantae</taxon>
        <taxon>Streptophyta</taxon>
        <taxon>Embryophyta</taxon>
        <taxon>Tracheophyta</taxon>
        <taxon>Spermatophyta</taxon>
        <taxon>Magnoliopsida</taxon>
        <taxon>eudicotyledons</taxon>
        <taxon>Gunneridae</taxon>
        <taxon>Pentapetalae</taxon>
        <taxon>asterids</taxon>
        <taxon>campanulids</taxon>
        <taxon>Asterales</taxon>
        <taxon>Asteraceae</taxon>
        <taxon>Asteroideae</taxon>
        <taxon>Heliantheae alliance</taxon>
        <taxon>Madieae</taxon>
        <taxon>Madiinae</taxon>
        <taxon>Deinandra</taxon>
    </lineage>
</organism>
<reference evidence="3 4" key="1">
    <citation type="submission" date="2024-04" db="EMBL/GenBank/DDBJ databases">
        <title>The reference genome of an endangered Asteraceae, Deinandra increscens subsp. villosa, native to the Central Coast of California.</title>
        <authorList>
            <person name="Guilliams M."/>
            <person name="Hasenstab-Lehman K."/>
            <person name="Meyer R."/>
            <person name="Mcevoy S."/>
        </authorList>
    </citation>
    <scope>NUCLEOTIDE SEQUENCE [LARGE SCALE GENOMIC DNA]</scope>
    <source>
        <tissue evidence="3">Leaf</tissue>
    </source>
</reference>
<dbReference type="InterPro" id="IPR054722">
    <property type="entry name" value="PolX-like_BBD"/>
</dbReference>
<dbReference type="Proteomes" id="UP001408789">
    <property type="component" value="Unassembled WGS sequence"/>
</dbReference>
<protein>
    <recommendedName>
        <fullName evidence="2">Retrovirus-related Pol polyprotein from transposon TNT 1-94-like beta-barrel domain-containing protein</fullName>
    </recommendedName>
</protein>
<gene>
    <name evidence="3" type="ORF">SSX86_011589</name>
</gene>
<dbReference type="AlphaFoldDB" id="A0AAP0D6U4"/>
<evidence type="ECO:0000256" key="1">
    <source>
        <dbReference type="SAM" id="MobiDB-lite"/>
    </source>
</evidence>
<dbReference type="EMBL" id="JBCNJP010000013">
    <property type="protein sequence ID" value="KAK9069685.1"/>
    <property type="molecule type" value="Genomic_DNA"/>
</dbReference>
<feature type="domain" description="Retrovirus-related Pol polyprotein from transposon TNT 1-94-like beta-barrel" evidence="2">
    <location>
        <begin position="61"/>
        <end position="135"/>
    </location>
</feature>
<evidence type="ECO:0000259" key="2">
    <source>
        <dbReference type="Pfam" id="PF22936"/>
    </source>
</evidence>
<name>A0AAP0D6U4_9ASTR</name>
<proteinExistence type="predicted"/>
<evidence type="ECO:0000313" key="4">
    <source>
        <dbReference type="Proteomes" id="UP001408789"/>
    </source>
</evidence>
<dbReference type="Pfam" id="PF22936">
    <property type="entry name" value="Pol_BBD"/>
    <property type="match status" value="1"/>
</dbReference>
<accession>A0AAP0D6U4</accession>
<keyword evidence="4" id="KW-1185">Reference proteome</keyword>
<comment type="caution">
    <text evidence="3">The sequence shown here is derived from an EMBL/GenBank/DDBJ whole genome shotgun (WGS) entry which is preliminary data.</text>
</comment>
<sequence>MKPRAGQGKRIGSYNNLSSNNVIDDISSCPARALTQDLVNRLLNLLGNNPSKTVNSGNSSDSGENHHMVTSDNNLTNIINVSEFNIRVKHPNGTSAKVTKIGDVKLNDRVTLKDVFVIPDYCVNVNLMSVYKLAKDSNMIVSFDERTPSSVLGGKSPYELVLDNKTIVFSRDVKFYEKVFPFKESVSRLEIDTFVPTSLNELNFFDLYENTDANITSIDPAPDDEIRAVNTNDIHPHGSQQPGNENVTSTGTFMCDTILVIVKPYVSGYIEG</sequence>